<dbReference type="InterPro" id="IPR041581">
    <property type="entry name" value="Glyoxalase_6"/>
</dbReference>
<dbReference type="Pfam" id="PF18029">
    <property type="entry name" value="Glyoxalase_6"/>
    <property type="match status" value="1"/>
</dbReference>
<dbReference type="CDD" id="cd07247">
    <property type="entry name" value="SgaA_N_like"/>
    <property type="match status" value="1"/>
</dbReference>
<dbReference type="InterPro" id="IPR037523">
    <property type="entry name" value="VOC_core"/>
</dbReference>
<dbReference type="Gene3D" id="3.10.180.10">
    <property type="entry name" value="2,3-Dihydroxybiphenyl 1,2-Dioxygenase, domain 1"/>
    <property type="match status" value="1"/>
</dbReference>
<keyword evidence="3" id="KW-1185">Reference proteome</keyword>
<dbReference type="PROSITE" id="PS51819">
    <property type="entry name" value="VOC"/>
    <property type="match status" value="1"/>
</dbReference>
<dbReference type="PANTHER" id="PTHR33993">
    <property type="entry name" value="GLYOXALASE-RELATED"/>
    <property type="match status" value="1"/>
</dbReference>
<evidence type="ECO:0000313" key="3">
    <source>
        <dbReference type="Proteomes" id="UP001156691"/>
    </source>
</evidence>
<dbReference type="EMBL" id="BSNS01000024">
    <property type="protein sequence ID" value="GLQ57543.1"/>
    <property type="molecule type" value="Genomic_DNA"/>
</dbReference>
<proteinExistence type="predicted"/>
<organism evidence="2 3">
    <name type="scientific">Devosia nitrariae</name>
    <dbReference type="NCBI Taxonomy" id="2071872"/>
    <lineage>
        <taxon>Bacteria</taxon>
        <taxon>Pseudomonadati</taxon>
        <taxon>Pseudomonadota</taxon>
        <taxon>Alphaproteobacteria</taxon>
        <taxon>Hyphomicrobiales</taxon>
        <taxon>Devosiaceae</taxon>
        <taxon>Devosia</taxon>
    </lineage>
</organism>
<evidence type="ECO:0000259" key="1">
    <source>
        <dbReference type="PROSITE" id="PS51819"/>
    </source>
</evidence>
<dbReference type="PANTHER" id="PTHR33993:SF14">
    <property type="entry name" value="GB|AAF24581.1"/>
    <property type="match status" value="1"/>
</dbReference>
<dbReference type="SUPFAM" id="SSF54593">
    <property type="entry name" value="Glyoxalase/Bleomycin resistance protein/Dihydroxybiphenyl dioxygenase"/>
    <property type="match status" value="1"/>
</dbReference>
<comment type="caution">
    <text evidence="2">The sequence shown here is derived from an EMBL/GenBank/DDBJ whole genome shotgun (WGS) entry which is preliminary data.</text>
</comment>
<dbReference type="Proteomes" id="UP001156691">
    <property type="component" value="Unassembled WGS sequence"/>
</dbReference>
<evidence type="ECO:0000313" key="2">
    <source>
        <dbReference type="EMBL" id="GLQ57543.1"/>
    </source>
</evidence>
<feature type="domain" description="VOC" evidence="1">
    <location>
        <begin position="11"/>
        <end position="122"/>
    </location>
</feature>
<accession>A0ABQ5WCE0</accession>
<dbReference type="InterPro" id="IPR029068">
    <property type="entry name" value="Glyas_Bleomycin-R_OHBP_Dase"/>
</dbReference>
<dbReference type="InterPro" id="IPR052164">
    <property type="entry name" value="Anthracycline_SecMetBiosynth"/>
</dbReference>
<dbReference type="RefSeq" id="WP_284342927.1">
    <property type="nucleotide sequence ID" value="NZ_BSNS01000024.1"/>
</dbReference>
<sequence>MANEPNTTHGSPSWLQHSSRDPAAARKFYETVLGWTVSEMPMKDGSNYPAIVVGEAPVGGFSPMPGDGGWLAYITVDDVDTRLAKAKAAGAVIVSEAMTAPGVGRMATIADPFGGRVALIDYTKA</sequence>
<reference evidence="3" key="1">
    <citation type="journal article" date="2019" name="Int. J. Syst. Evol. Microbiol.">
        <title>The Global Catalogue of Microorganisms (GCM) 10K type strain sequencing project: providing services to taxonomists for standard genome sequencing and annotation.</title>
        <authorList>
            <consortium name="The Broad Institute Genomics Platform"/>
            <consortium name="The Broad Institute Genome Sequencing Center for Infectious Disease"/>
            <person name="Wu L."/>
            <person name="Ma J."/>
        </authorList>
    </citation>
    <scope>NUCLEOTIDE SEQUENCE [LARGE SCALE GENOMIC DNA]</scope>
    <source>
        <strain evidence="3">NBRC 112416</strain>
    </source>
</reference>
<protein>
    <recommendedName>
        <fullName evidence="1">VOC domain-containing protein</fullName>
    </recommendedName>
</protein>
<gene>
    <name evidence="2" type="ORF">GCM10010862_48020</name>
</gene>
<name>A0ABQ5WCE0_9HYPH</name>